<feature type="compositionally biased region" description="Pro residues" evidence="1">
    <location>
        <begin position="506"/>
        <end position="516"/>
    </location>
</feature>
<accession>A0A139AP01</accession>
<feature type="region of interest" description="Disordered" evidence="1">
    <location>
        <begin position="393"/>
        <end position="445"/>
    </location>
</feature>
<dbReference type="Proteomes" id="UP000070544">
    <property type="component" value="Unassembled WGS sequence"/>
</dbReference>
<keyword evidence="3" id="KW-1185">Reference proteome</keyword>
<feature type="compositionally biased region" description="Polar residues" evidence="1">
    <location>
        <begin position="947"/>
        <end position="970"/>
    </location>
</feature>
<feature type="region of interest" description="Disordered" evidence="1">
    <location>
        <begin position="907"/>
        <end position="991"/>
    </location>
</feature>
<evidence type="ECO:0000313" key="3">
    <source>
        <dbReference type="Proteomes" id="UP000070544"/>
    </source>
</evidence>
<dbReference type="EMBL" id="KQ965743">
    <property type="protein sequence ID" value="KXS18233.1"/>
    <property type="molecule type" value="Genomic_DNA"/>
</dbReference>
<feature type="compositionally biased region" description="Polar residues" evidence="1">
    <location>
        <begin position="918"/>
        <end position="930"/>
    </location>
</feature>
<dbReference type="OrthoDB" id="10692705at2759"/>
<evidence type="ECO:0000313" key="2">
    <source>
        <dbReference type="EMBL" id="KXS18233.1"/>
    </source>
</evidence>
<gene>
    <name evidence="2" type="ORF">M427DRAFT_224954</name>
</gene>
<proteinExistence type="predicted"/>
<protein>
    <recommendedName>
        <fullName evidence="4">Ankyrin</fullName>
    </recommendedName>
</protein>
<feature type="region of interest" description="Disordered" evidence="1">
    <location>
        <begin position="1164"/>
        <end position="1208"/>
    </location>
</feature>
<organism evidence="2 3">
    <name type="scientific">Gonapodya prolifera (strain JEL478)</name>
    <name type="common">Monoblepharis prolifera</name>
    <dbReference type="NCBI Taxonomy" id="1344416"/>
    <lineage>
        <taxon>Eukaryota</taxon>
        <taxon>Fungi</taxon>
        <taxon>Fungi incertae sedis</taxon>
        <taxon>Chytridiomycota</taxon>
        <taxon>Chytridiomycota incertae sedis</taxon>
        <taxon>Monoblepharidomycetes</taxon>
        <taxon>Monoblepharidales</taxon>
        <taxon>Gonapodyaceae</taxon>
        <taxon>Gonapodya</taxon>
    </lineage>
</organism>
<feature type="region of interest" description="Disordered" evidence="1">
    <location>
        <begin position="786"/>
        <end position="819"/>
    </location>
</feature>
<feature type="compositionally biased region" description="Polar residues" evidence="1">
    <location>
        <begin position="402"/>
        <end position="432"/>
    </location>
</feature>
<feature type="compositionally biased region" description="Polar residues" evidence="1">
    <location>
        <begin position="802"/>
        <end position="819"/>
    </location>
</feature>
<dbReference type="InterPro" id="IPR036770">
    <property type="entry name" value="Ankyrin_rpt-contain_sf"/>
</dbReference>
<name>A0A139AP01_GONPJ</name>
<reference evidence="2 3" key="1">
    <citation type="journal article" date="2015" name="Genome Biol. Evol.">
        <title>Phylogenomic analyses indicate that early fungi evolved digesting cell walls of algal ancestors of land plants.</title>
        <authorList>
            <person name="Chang Y."/>
            <person name="Wang S."/>
            <person name="Sekimoto S."/>
            <person name="Aerts A.L."/>
            <person name="Choi C."/>
            <person name="Clum A."/>
            <person name="LaButti K.M."/>
            <person name="Lindquist E.A."/>
            <person name="Yee Ngan C."/>
            <person name="Ohm R.A."/>
            <person name="Salamov A.A."/>
            <person name="Grigoriev I.V."/>
            <person name="Spatafora J.W."/>
            <person name="Berbee M.L."/>
        </authorList>
    </citation>
    <scope>NUCLEOTIDE SEQUENCE [LARGE SCALE GENOMIC DNA]</scope>
    <source>
        <strain evidence="2 3">JEL478</strain>
    </source>
</reference>
<sequence length="1208" mass="129636">MVDGALLIRMNPPSSASALFTAIDNRDRQALISSLKKGGDPNSRKVVHLSARCISEKRVLGSKFDVVEDECLGESVLCVAIMQGDGESVSELLRAGADPSLAIGWSVPVPPPLGTSWTSSHWASRWASRSFPSALDFALHRGVLRVNKGGDHVHVNTPTTESQCFELKELNPNIDVVLRLIAAGAKITQSAYAKAWVLDDTRFGEALASRSRSEETLAEDLASREATTLLRPLTSGAIRGRFANTFGSKSNVPVISDPFSLSLLSDLDAVVRSFDSTLVQGHEETLKDDSAQYVEKVSETLNSQLLPSGVSPPQPLDGVCDNPDEEQLIFVPPPRRFFNLTPPDGVSIVDPSGPRTEAKAVAGNGNRQLPHFGFGNDFAAERVGFPRTAFGNERTEVKNESPKNNITNNNQQLDTPIESSGMDQQNSISHGTDFTHPPGGLEQSSEALGIDWGTIAFFVESDPAHDGSGGEGGDRNNGEGAPTTSERKISRKSRSSRRSSIMNDHPPNPSTEPPAAPITEVPSITNSRTSKIVDHVMEFSEAVSSPPPLLYETKLAGARSTVLSFTGTATTARPMLRDSWTFGGYSHTQTESGPDVGRISGLWNKIGLRLRVAPRRPLSLVNSDTDQTQASDEGPKRDIVKKSLQRVELSASMTALTEVRKNTDHTQLPSCEGPQDGLDADVPENCPPQAALSLSMKPPTGVRENVVEESHDDIHRVDVGPRSRSHSSDRTLSIPFRKPAELNPDSSFQPTDENLGNSISTEFISMIFLPDSTRTEDEDDRPLRAIAGPDGLPADQIKSEDWASSTATTRTGNVPSGSNVMPRPFVPAISDSLKLGYESNIFDPLAETSTSDTTKVLTALVDRTTYDDTNTNPATFQSSITSILSAAPATVNFNQELSGQAGLFHETEEAEDVPLHRPSSTFSFTESISPSAEPPLDEQQLPMASEVPTTKEATAESSPISNRPSEQSQMGPKAQERKDPPLGTNAIDSDEDDVPLAALGTTVSANEKLSTLQKVVSEGVVISSGSKASLPSLQSPHPQSSDLLPQLGAAEKRRQSANLPPVQALPSPASITTTYIPQPHYVSVPFQHTPPTPSQILVPGMGPMISPGLHLMTQPPQYYTTTFPGYQQNFVAPPYGYHTLQPFPSLVAPVPGFPSSSIIPSPPSIGTTHYLPPSSPGRLGALPLKQGSKLRTSYAVSDSGISSRRTRQ</sequence>
<dbReference type="Gene3D" id="1.25.40.20">
    <property type="entry name" value="Ankyrin repeat-containing domain"/>
    <property type="match status" value="1"/>
</dbReference>
<feature type="region of interest" description="Disordered" evidence="1">
    <location>
        <begin position="460"/>
        <end position="523"/>
    </location>
</feature>
<feature type="compositionally biased region" description="Polar residues" evidence="1">
    <location>
        <begin position="1189"/>
        <end position="1208"/>
    </location>
</feature>
<dbReference type="AlphaFoldDB" id="A0A139AP01"/>
<evidence type="ECO:0008006" key="4">
    <source>
        <dbReference type="Google" id="ProtNLM"/>
    </source>
</evidence>
<evidence type="ECO:0000256" key="1">
    <source>
        <dbReference type="SAM" id="MobiDB-lite"/>
    </source>
</evidence>